<dbReference type="SUPFAM" id="SSF51735">
    <property type="entry name" value="NAD(P)-binding Rossmann-fold domains"/>
    <property type="match status" value="1"/>
</dbReference>
<dbReference type="Pfam" id="PF01487">
    <property type="entry name" value="DHquinase_I"/>
    <property type="match status" value="1"/>
</dbReference>
<organism evidence="11 12">
    <name type="scientific">Paraphaeosphaeria minitans</name>
    <dbReference type="NCBI Taxonomy" id="565426"/>
    <lineage>
        <taxon>Eukaryota</taxon>
        <taxon>Fungi</taxon>
        <taxon>Dikarya</taxon>
        <taxon>Ascomycota</taxon>
        <taxon>Pezizomycotina</taxon>
        <taxon>Dothideomycetes</taxon>
        <taxon>Pleosporomycetidae</taxon>
        <taxon>Pleosporales</taxon>
        <taxon>Massarineae</taxon>
        <taxon>Didymosphaeriaceae</taxon>
        <taxon>Paraphaeosphaeria</taxon>
    </lineage>
</organism>
<keyword evidence="6" id="KW-0804">Transcription</keyword>
<evidence type="ECO:0000256" key="2">
    <source>
        <dbReference type="ARBA" id="ARBA00009349"/>
    </source>
</evidence>
<dbReference type="SUPFAM" id="SSF52540">
    <property type="entry name" value="P-loop containing nucleoside triphosphate hydrolases"/>
    <property type="match status" value="1"/>
</dbReference>
<comment type="caution">
    <text evidence="11">The sequence shown here is derived from an EMBL/GenBank/DDBJ whole genome shotgun (WGS) entry which is preliminary data.</text>
</comment>
<dbReference type="PANTHER" id="PTHR21090:SF27">
    <property type="entry name" value="QUINATE REPRESSOR PROTEIN"/>
    <property type="match status" value="1"/>
</dbReference>
<keyword evidence="5" id="KW-0805">Transcription regulation</keyword>
<dbReference type="FunFam" id="3.40.50.10860:FF:000019">
    <property type="entry name" value="Quinate pathway repressor protein QutR"/>
    <property type="match status" value="1"/>
</dbReference>
<dbReference type="SUPFAM" id="SSF51569">
    <property type="entry name" value="Aldolase"/>
    <property type="match status" value="1"/>
</dbReference>
<dbReference type="CDD" id="cd01065">
    <property type="entry name" value="NAD_bind_Shikimate_DH"/>
    <property type="match status" value="1"/>
</dbReference>
<dbReference type="Pfam" id="PF01488">
    <property type="entry name" value="Shikimate_DH"/>
    <property type="match status" value="1"/>
</dbReference>
<dbReference type="Proteomes" id="UP000756921">
    <property type="component" value="Unassembled WGS sequence"/>
</dbReference>
<dbReference type="InterPro" id="IPR046346">
    <property type="entry name" value="Aminoacid_DH-like_N_sf"/>
</dbReference>
<evidence type="ECO:0000256" key="7">
    <source>
        <dbReference type="SAM" id="MobiDB-lite"/>
    </source>
</evidence>
<feature type="region of interest" description="Disordered" evidence="7">
    <location>
        <begin position="23"/>
        <end position="74"/>
    </location>
</feature>
<evidence type="ECO:0000259" key="10">
    <source>
        <dbReference type="Pfam" id="PF18317"/>
    </source>
</evidence>
<dbReference type="OrthoDB" id="4415835at2759"/>
<dbReference type="SUPFAM" id="SSF53223">
    <property type="entry name" value="Aminoacid dehydrogenase-like, N-terminal domain"/>
    <property type="match status" value="1"/>
</dbReference>
<feature type="compositionally biased region" description="Low complexity" evidence="7">
    <location>
        <begin position="27"/>
        <end position="36"/>
    </location>
</feature>
<evidence type="ECO:0000256" key="3">
    <source>
        <dbReference type="ARBA" id="ARBA00022491"/>
    </source>
</evidence>
<dbReference type="GO" id="GO:0003855">
    <property type="term" value="F:3-dehydroquinate dehydratase activity"/>
    <property type="evidence" value="ECO:0007669"/>
    <property type="project" value="InterPro"/>
</dbReference>
<dbReference type="CDD" id="cd00502">
    <property type="entry name" value="DHQase_I"/>
    <property type="match status" value="1"/>
</dbReference>
<dbReference type="InterPro" id="IPR031322">
    <property type="entry name" value="Shikimate/glucono_kinase"/>
</dbReference>
<reference evidence="11" key="1">
    <citation type="journal article" date="2020" name="Mol. Plant Microbe Interact.">
        <title>Genome Sequence of the Biocontrol Agent Coniothyrium minitans strain Conio (IMI 134523).</title>
        <authorList>
            <person name="Patel D."/>
            <person name="Shittu T.A."/>
            <person name="Baroncelli R."/>
            <person name="Muthumeenakshi S."/>
            <person name="Osborne T.H."/>
            <person name="Janganan T.K."/>
            <person name="Sreenivasaprasad S."/>
        </authorList>
    </citation>
    <scope>NUCLEOTIDE SEQUENCE</scope>
    <source>
        <strain evidence="11">Conio</strain>
    </source>
</reference>
<dbReference type="GO" id="GO:0003866">
    <property type="term" value="F:3-phosphoshikimate 1-carboxyvinyltransferase activity"/>
    <property type="evidence" value="ECO:0007669"/>
    <property type="project" value="TreeGrafter"/>
</dbReference>
<feature type="domain" description="SDH C-terminal" evidence="10">
    <location>
        <begin position="833"/>
        <end position="863"/>
    </location>
</feature>
<dbReference type="Pfam" id="PF18317">
    <property type="entry name" value="SDH_C"/>
    <property type="match status" value="1"/>
</dbReference>
<dbReference type="Pfam" id="PF08501">
    <property type="entry name" value="Shikimate_dh_N"/>
    <property type="match status" value="1"/>
</dbReference>
<evidence type="ECO:0000259" key="8">
    <source>
        <dbReference type="Pfam" id="PF01488"/>
    </source>
</evidence>
<evidence type="ECO:0000259" key="9">
    <source>
        <dbReference type="Pfam" id="PF08501"/>
    </source>
</evidence>
<dbReference type="InterPro" id="IPR036291">
    <property type="entry name" value="NAD(P)-bd_dom_sf"/>
</dbReference>
<dbReference type="InterPro" id="IPR027417">
    <property type="entry name" value="P-loop_NTPase"/>
</dbReference>
<proteinExistence type="inferred from homology"/>
<dbReference type="PANTHER" id="PTHR21090">
    <property type="entry name" value="AROM/DEHYDROQUINATE SYNTHASE"/>
    <property type="match status" value="1"/>
</dbReference>
<dbReference type="InterPro" id="IPR013785">
    <property type="entry name" value="Aldolase_TIM"/>
</dbReference>
<dbReference type="InterPro" id="IPR006151">
    <property type="entry name" value="Shikm_DH/Glu-tRNA_Rdtase"/>
</dbReference>
<evidence type="ECO:0000256" key="6">
    <source>
        <dbReference type="ARBA" id="ARBA00023163"/>
    </source>
</evidence>
<dbReference type="InterPro" id="IPR041121">
    <property type="entry name" value="SDH_C"/>
</dbReference>
<evidence type="ECO:0000313" key="11">
    <source>
        <dbReference type="EMBL" id="KAF9739971.1"/>
    </source>
</evidence>
<dbReference type="GO" id="GO:0009423">
    <property type="term" value="P:chorismate biosynthetic process"/>
    <property type="evidence" value="ECO:0007669"/>
    <property type="project" value="TreeGrafter"/>
</dbReference>
<dbReference type="Gene3D" id="3.20.20.70">
    <property type="entry name" value="Aldolase class I"/>
    <property type="match status" value="1"/>
</dbReference>
<comment type="similarity">
    <text evidence="1">In the 2nd section; belongs to the type-I 3-dehydroquinase family.</text>
</comment>
<name>A0A9P6GQI2_9PLEO</name>
<feature type="domain" description="Shikimate dehydrogenase substrate binding N-terminal" evidence="9">
    <location>
        <begin position="546"/>
        <end position="626"/>
    </location>
</feature>
<gene>
    <name evidence="11" type="ORF">PMIN01_02606</name>
</gene>
<dbReference type="InterPro" id="IPR013708">
    <property type="entry name" value="Shikimate_DH-bd_N"/>
</dbReference>
<dbReference type="Gene3D" id="3.40.50.10860">
    <property type="entry name" value="Leucine Dehydrogenase, chain A, domain 1"/>
    <property type="match status" value="1"/>
</dbReference>
<keyword evidence="12" id="KW-1185">Reference proteome</keyword>
<evidence type="ECO:0000256" key="1">
    <source>
        <dbReference type="ARBA" id="ARBA00006477"/>
    </source>
</evidence>
<feature type="domain" description="Quinate/shikimate 5-dehydrogenase/glutamyl-tRNA reductase" evidence="8">
    <location>
        <begin position="688"/>
        <end position="730"/>
    </location>
</feature>
<evidence type="ECO:0000256" key="4">
    <source>
        <dbReference type="ARBA" id="ARBA00022911"/>
    </source>
</evidence>
<dbReference type="FunFam" id="3.40.50.720:FF:000386">
    <property type="entry name" value="Quinate repressor protein"/>
    <property type="match status" value="1"/>
</dbReference>
<keyword evidence="3" id="KW-0678">Repressor</keyword>
<dbReference type="InterPro" id="IPR001381">
    <property type="entry name" value="DHquinase_I"/>
</dbReference>
<keyword evidence="4" id="KW-0672">Quinate metabolism</keyword>
<dbReference type="GO" id="GO:0004764">
    <property type="term" value="F:shikimate 3-dehydrogenase (NADP+) activity"/>
    <property type="evidence" value="ECO:0007669"/>
    <property type="project" value="InterPro"/>
</dbReference>
<dbReference type="Pfam" id="PF01202">
    <property type="entry name" value="SKI"/>
    <property type="match status" value="1"/>
</dbReference>
<dbReference type="EMBL" id="WJXW01000002">
    <property type="protein sequence ID" value="KAF9739971.1"/>
    <property type="molecule type" value="Genomic_DNA"/>
</dbReference>
<dbReference type="AlphaFoldDB" id="A0A9P6GQI2"/>
<protein>
    <submittedName>
        <fullName evidence="11">Quinate repressor</fullName>
    </submittedName>
</protein>
<dbReference type="Gene3D" id="3.40.50.720">
    <property type="entry name" value="NAD(P)-binding Rossmann-like Domain"/>
    <property type="match status" value="1"/>
</dbReference>
<evidence type="ECO:0000313" key="12">
    <source>
        <dbReference type="Proteomes" id="UP000756921"/>
    </source>
</evidence>
<dbReference type="Gene3D" id="3.40.50.300">
    <property type="entry name" value="P-loop containing nucleotide triphosphate hydrolases"/>
    <property type="match status" value="1"/>
</dbReference>
<sequence length="890" mass="99083">MASASVAVGTKRTFSAMVGDTARDSDWASPARSSSSHGLERPRVARVEGTYSMQSSARSTPRTTPTPIPPVESRRIFDPNASIVLIGIRGTGKSTLAIMASIACRRRVVDVENVFQDATGFSTSKYRKQFGASNHNLRQEELLRNILQSHAKDAIIVCNGSSLERSGQILLQDFSRSHPVIHVLRDMKSVHDYLEVLEFAKLKDIVAFSAPMFRRCSNYEFYNISETKAAFSVAPANQPSVPAFLTLKRAERTFLKFLSLIVPTQSEDEPLEQGLRLPSAAERAGFPLSGVPVELRKYTCAVQVPLTDLCSEDVDIEHLEFGSDAFEIVVEPEDVDLYHFDNPSRVTMISRAVSRVRRSTVVPIIYHVTPAEGPQRTSYIEHVQHGLRLGPEFATVDLRLDEETVLNVIETRGSTKIIGHLHAPTDWNDAFWVDNYERAMRLGCTAVRFTRSANYMDDNQSVQSFRNEIYDKKDRIPLICFNTGRAGRRSACFNQVLTSVIPESVRDSPSFTERVQRNPETSWLSVREATHILYASFTYDPMKFYIMGASAGYSLSPAMHNAAYKACGMPHHFQRLQTSTLNTLQELVQDVSFGGTAVSQPFKLEVISLVHSMSRHARAIGAVNTLIPVRHLNEDGSIPGDLELFMERNQSGPIKALYGDNTDWIGIRSCIRRGLSPANAVRPTTCGLVIGAGGMARAAVYAMLQIGVKNIIVYNRSHANAENLVAHYERLVSSASSTGLLPTSYHDAQPTFRILRSLNEKWPTDLRPPTIILSCIPTHPVGEAPAPSFTLPKQWLHSPSGGVVIELAYRTLNTPLMKQIREETSGAWVCMDGLDLLPEQGFAQFELYTGKRAPRRVMREEVLRSWTDEQGRSDPAMVQTRLEAIDDQEP</sequence>
<comment type="similarity">
    <text evidence="2">In the N-terminal section; belongs to the shikimate kinase family.</text>
</comment>
<evidence type="ECO:0000256" key="5">
    <source>
        <dbReference type="ARBA" id="ARBA00023015"/>
    </source>
</evidence>
<accession>A0A9P6GQI2</accession>